<protein>
    <submittedName>
        <fullName evidence="2">Uncharacterized protein</fullName>
    </submittedName>
</protein>
<name>A0A9D4FH81_DREPO</name>
<evidence type="ECO:0000313" key="3">
    <source>
        <dbReference type="Proteomes" id="UP000828390"/>
    </source>
</evidence>
<feature type="region of interest" description="Disordered" evidence="1">
    <location>
        <begin position="29"/>
        <end position="64"/>
    </location>
</feature>
<gene>
    <name evidence="2" type="ORF">DPMN_152302</name>
</gene>
<proteinExistence type="predicted"/>
<evidence type="ECO:0000256" key="1">
    <source>
        <dbReference type="SAM" id="MobiDB-lite"/>
    </source>
</evidence>
<dbReference type="Proteomes" id="UP000828390">
    <property type="component" value="Unassembled WGS sequence"/>
</dbReference>
<keyword evidence="3" id="KW-1185">Reference proteome</keyword>
<dbReference type="EMBL" id="JAIWYP010000007">
    <property type="protein sequence ID" value="KAH3798700.1"/>
    <property type="molecule type" value="Genomic_DNA"/>
</dbReference>
<comment type="caution">
    <text evidence="2">The sequence shown here is derived from an EMBL/GenBank/DDBJ whole genome shotgun (WGS) entry which is preliminary data.</text>
</comment>
<reference evidence="2" key="2">
    <citation type="submission" date="2020-11" db="EMBL/GenBank/DDBJ databases">
        <authorList>
            <person name="McCartney M.A."/>
            <person name="Auch B."/>
            <person name="Kono T."/>
            <person name="Mallez S."/>
            <person name="Becker A."/>
            <person name="Gohl D.M."/>
            <person name="Silverstein K.A.T."/>
            <person name="Koren S."/>
            <person name="Bechman K.B."/>
            <person name="Herman A."/>
            <person name="Abrahante J.E."/>
            <person name="Garbe J."/>
        </authorList>
    </citation>
    <scope>NUCLEOTIDE SEQUENCE</scope>
    <source>
        <strain evidence="2">Duluth1</strain>
        <tissue evidence="2">Whole animal</tissue>
    </source>
</reference>
<dbReference type="AlphaFoldDB" id="A0A9D4FH81"/>
<evidence type="ECO:0000313" key="2">
    <source>
        <dbReference type="EMBL" id="KAH3798700.1"/>
    </source>
</evidence>
<accession>A0A9D4FH81</accession>
<organism evidence="2 3">
    <name type="scientific">Dreissena polymorpha</name>
    <name type="common">Zebra mussel</name>
    <name type="synonym">Mytilus polymorpha</name>
    <dbReference type="NCBI Taxonomy" id="45954"/>
    <lineage>
        <taxon>Eukaryota</taxon>
        <taxon>Metazoa</taxon>
        <taxon>Spiralia</taxon>
        <taxon>Lophotrochozoa</taxon>
        <taxon>Mollusca</taxon>
        <taxon>Bivalvia</taxon>
        <taxon>Autobranchia</taxon>
        <taxon>Heteroconchia</taxon>
        <taxon>Euheterodonta</taxon>
        <taxon>Imparidentia</taxon>
        <taxon>Neoheterodontei</taxon>
        <taxon>Myida</taxon>
        <taxon>Dreissenoidea</taxon>
        <taxon>Dreissenidae</taxon>
        <taxon>Dreissena</taxon>
    </lineage>
</organism>
<reference evidence="2" key="1">
    <citation type="journal article" date="2019" name="bioRxiv">
        <title>The Genome of the Zebra Mussel, Dreissena polymorpha: A Resource for Invasive Species Research.</title>
        <authorList>
            <person name="McCartney M.A."/>
            <person name="Auch B."/>
            <person name="Kono T."/>
            <person name="Mallez S."/>
            <person name="Zhang Y."/>
            <person name="Obille A."/>
            <person name="Becker A."/>
            <person name="Abrahante J.E."/>
            <person name="Garbe J."/>
            <person name="Badalamenti J.P."/>
            <person name="Herman A."/>
            <person name="Mangelson H."/>
            <person name="Liachko I."/>
            <person name="Sullivan S."/>
            <person name="Sone E.D."/>
            <person name="Koren S."/>
            <person name="Silverstein K.A.T."/>
            <person name="Beckman K.B."/>
            <person name="Gohl D.M."/>
        </authorList>
    </citation>
    <scope>NUCLEOTIDE SEQUENCE</scope>
    <source>
        <strain evidence="2">Duluth1</strain>
        <tissue evidence="2">Whole animal</tissue>
    </source>
</reference>
<sequence length="64" mass="6891">MEPPSRRYPVITCPLGDHADAAKRFPLLSGITPTLPSDPLSPRQPIPTLQSDSLDTRGPPDATQ</sequence>